<keyword evidence="3" id="KW-1185">Reference proteome</keyword>
<dbReference type="Proteomes" id="UP001396334">
    <property type="component" value="Unassembled WGS sequence"/>
</dbReference>
<gene>
    <name evidence="2" type="ORF">V6N11_021878</name>
</gene>
<evidence type="ECO:0000256" key="1">
    <source>
        <dbReference type="SAM" id="Phobius"/>
    </source>
</evidence>
<reference evidence="2 3" key="1">
    <citation type="journal article" date="2024" name="G3 (Bethesda)">
        <title>Genome assembly of Hibiscus sabdariffa L. provides insights into metabolisms of medicinal natural products.</title>
        <authorList>
            <person name="Kim T."/>
        </authorList>
    </citation>
    <scope>NUCLEOTIDE SEQUENCE [LARGE SCALE GENOMIC DNA]</scope>
    <source>
        <strain evidence="2">TK-2024</strain>
        <tissue evidence="2">Old leaves</tissue>
    </source>
</reference>
<keyword evidence="1" id="KW-0472">Membrane</keyword>
<comment type="caution">
    <text evidence="2">The sequence shown here is derived from an EMBL/GenBank/DDBJ whole genome shotgun (WGS) entry which is preliminary data.</text>
</comment>
<protein>
    <submittedName>
        <fullName evidence="2">Uncharacterized protein</fullName>
    </submittedName>
</protein>
<dbReference type="EMBL" id="JBBPBN010000005">
    <property type="protein sequence ID" value="KAK9036955.1"/>
    <property type="molecule type" value="Genomic_DNA"/>
</dbReference>
<keyword evidence="1" id="KW-1133">Transmembrane helix</keyword>
<accession>A0ABR2THJ1</accession>
<proteinExistence type="predicted"/>
<sequence length="132" mass="14719">MVEDTVVMKALAEKTMVVEVSLLSCIHVLVVFLVLLILFVTLPVSSMKVLASFFLYSLHRISLSLHHADISPSQETKAIESFTNPSSLIPTYYNYNENPQNLMASDPYPNHNQKSSMYHVPFESTTSVLGLG</sequence>
<feature type="transmembrane region" description="Helical" evidence="1">
    <location>
        <begin position="20"/>
        <end position="42"/>
    </location>
</feature>
<keyword evidence="1" id="KW-0812">Transmembrane</keyword>
<evidence type="ECO:0000313" key="2">
    <source>
        <dbReference type="EMBL" id="KAK9036955.1"/>
    </source>
</evidence>
<name>A0ABR2THJ1_9ROSI</name>
<evidence type="ECO:0000313" key="3">
    <source>
        <dbReference type="Proteomes" id="UP001396334"/>
    </source>
</evidence>
<organism evidence="2 3">
    <name type="scientific">Hibiscus sabdariffa</name>
    <name type="common">roselle</name>
    <dbReference type="NCBI Taxonomy" id="183260"/>
    <lineage>
        <taxon>Eukaryota</taxon>
        <taxon>Viridiplantae</taxon>
        <taxon>Streptophyta</taxon>
        <taxon>Embryophyta</taxon>
        <taxon>Tracheophyta</taxon>
        <taxon>Spermatophyta</taxon>
        <taxon>Magnoliopsida</taxon>
        <taxon>eudicotyledons</taxon>
        <taxon>Gunneridae</taxon>
        <taxon>Pentapetalae</taxon>
        <taxon>rosids</taxon>
        <taxon>malvids</taxon>
        <taxon>Malvales</taxon>
        <taxon>Malvaceae</taxon>
        <taxon>Malvoideae</taxon>
        <taxon>Hibiscus</taxon>
    </lineage>
</organism>